<dbReference type="PROSITE" id="PS51969">
    <property type="entry name" value="CBM39"/>
    <property type="match status" value="1"/>
</dbReference>
<dbReference type="InterPro" id="IPR031756">
    <property type="entry name" value="BGBP_N"/>
</dbReference>
<dbReference type="Gene3D" id="2.60.40.2140">
    <property type="entry name" value="Beta-1,3-glucan-recognition protein, N-terminal domain"/>
    <property type="match status" value="1"/>
</dbReference>
<evidence type="ECO:0000313" key="4">
    <source>
        <dbReference type="EMBL" id="JAT34203.1"/>
    </source>
</evidence>
<dbReference type="EMBL" id="GEBQ01027961">
    <property type="protein sequence ID" value="JAT12016.1"/>
    <property type="molecule type" value="Transcribed_RNA"/>
</dbReference>
<dbReference type="AlphaFoldDB" id="A0A1B6KKQ6"/>
<dbReference type="GO" id="GO:0030246">
    <property type="term" value="F:carbohydrate binding"/>
    <property type="evidence" value="ECO:0007669"/>
    <property type="project" value="InterPro"/>
</dbReference>
<evidence type="ECO:0000259" key="2">
    <source>
        <dbReference type="PROSITE" id="PS51969"/>
    </source>
</evidence>
<reference evidence="3" key="1">
    <citation type="submission" date="2015-11" db="EMBL/GenBank/DDBJ databases">
        <title>De novo transcriptome assembly of four potential Pierce s Disease insect vectors from Arizona vineyards.</title>
        <authorList>
            <person name="Tassone E.E."/>
        </authorList>
    </citation>
    <scope>NUCLEOTIDE SEQUENCE</scope>
</reference>
<feature type="chain" id="PRO_5008586766" description="CBM39 domain-containing protein" evidence="1">
    <location>
        <begin position="26"/>
        <end position="161"/>
    </location>
</feature>
<name>A0A1B6KKQ6_9HEMI</name>
<feature type="signal peptide" evidence="1">
    <location>
        <begin position="1"/>
        <end position="25"/>
    </location>
</feature>
<sequence>MQNSATTVLILLVIVILECTHISLAKTYVKRKYNIDVKLLKPKGFSSTLSDARDIRQLHIFWNYRKPYNRTNPYSTTDYTNVTFNDNYARSITVADTDVQLRIGDSIFYWLLLITKDWERITLHKQNFWVKFDQNVWDGVPEPFSETYYRDFDKYHLNDEL</sequence>
<dbReference type="InterPro" id="IPR043030">
    <property type="entry name" value="BGBP_N_sf"/>
</dbReference>
<accession>A0A1B6KKQ6</accession>
<protein>
    <recommendedName>
        <fullName evidence="2">CBM39 domain-containing protein</fullName>
    </recommendedName>
</protein>
<organism evidence="3">
    <name type="scientific">Graphocephala atropunctata</name>
    <dbReference type="NCBI Taxonomy" id="36148"/>
    <lineage>
        <taxon>Eukaryota</taxon>
        <taxon>Metazoa</taxon>
        <taxon>Ecdysozoa</taxon>
        <taxon>Arthropoda</taxon>
        <taxon>Hexapoda</taxon>
        <taxon>Insecta</taxon>
        <taxon>Pterygota</taxon>
        <taxon>Neoptera</taxon>
        <taxon>Paraneoptera</taxon>
        <taxon>Hemiptera</taxon>
        <taxon>Auchenorrhyncha</taxon>
        <taxon>Membracoidea</taxon>
        <taxon>Cicadellidae</taxon>
        <taxon>Cicadellinae</taxon>
        <taxon>Cicadellini</taxon>
        <taxon>Graphocephala</taxon>
    </lineage>
</organism>
<keyword evidence="1" id="KW-0732">Signal</keyword>
<proteinExistence type="predicted"/>
<evidence type="ECO:0000256" key="1">
    <source>
        <dbReference type="SAM" id="SignalP"/>
    </source>
</evidence>
<gene>
    <name evidence="3" type="ORF">g.15227</name>
    <name evidence="4" type="ORF">g.15232</name>
</gene>
<feature type="domain" description="CBM39" evidence="2">
    <location>
        <begin position="30"/>
        <end position="135"/>
    </location>
</feature>
<evidence type="ECO:0000313" key="3">
    <source>
        <dbReference type="EMBL" id="JAT12016.1"/>
    </source>
</evidence>
<dbReference type="EMBL" id="GEBQ01005774">
    <property type="protein sequence ID" value="JAT34203.1"/>
    <property type="molecule type" value="Transcribed_RNA"/>
</dbReference>
<dbReference type="Pfam" id="PF15886">
    <property type="entry name" value="CBM39"/>
    <property type="match status" value="1"/>
</dbReference>